<feature type="domain" description="Thioester reductase (TE)" evidence="3">
    <location>
        <begin position="34"/>
        <end position="225"/>
    </location>
</feature>
<dbReference type="AlphaFoldDB" id="A0A0D7BLM6"/>
<feature type="non-terminal residue" evidence="4">
    <location>
        <position position="1"/>
    </location>
</feature>
<evidence type="ECO:0000256" key="1">
    <source>
        <dbReference type="ARBA" id="ARBA00022450"/>
    </source>
</evidence>
<accession>A0A0D7BLM6</accession>
<name>A0A0D7BLM6_9AGAR</name>
<evidence type="ECO:0000256" key="2">
    <source>
        <dbReference type="ARBA" id="ARBA00022553"/>
    </source>
</evidence>
<evidence type="ECO:0000313" key="4">
    <source>
        <dbReference type="EMBL" id="KIY71458.1"/>
    </source>
</evidence>
<keyword evidence="5" id="KW-1185">Reference proteome</keyword>
<dbReference type="SUPFAM" id="SSF51735">
    <property type="entry name" value="NAD(P)-binding Rossmann-fold domains"/>
    <property type="match status" value="1"/>
</dbReference>
<proteinExistence type="predicted"/>
<dbReference type="InterPro" id="IPR036291">
    <property type="entry name" value="NAD(P)-bd_dom_sf"/>
</dbReference>
<protein>
    <submittedName>
        <fullName evidence="4">NAD(P)-binding protein</fullName>
    </submittedName>
</protein>
<dbReference type="PANTHER" id="PTHR43439:SF2">
    <property type="entry name" value="ENZYME, PUTATIVE (JCVI)-RELATED"/>
    <property type="match status" value="1"/>
</dbReference>
<dbReference type="EMBL" id="KN880454">
    <property type="protein sequence ID" value="KIY71458.1"/>
    <property type="molecule type" value="Genomic_DNA"/>
</dbReference>
<dbReference type="STRING" id="1314674.A0A0D7BLM6"/>
<gene>
    <name evidence="4" type="ORF">CYLTODRAFT_390427</name>
</gene>
<dbReference type="InterPro" id="IPR051414">
    <property type="entry name" value="Adenylate-forming_Reductase"/>
</dbReference>
<evidence type="ECO:0000259" key="3">
    <source>
        <dbReference type="Pfam" id="PF07993"/>
    </source>
</evidence>
<sequence length="365" mass="39424">MDAVNQTEAPKGAVVFLTRPTGNLGSAILSELIESPFVEKVFAVEPGPACSSKSAQKVVIIDSETMQMGFSMVPTLVEEIRASVTHIIHDSWSADLNSTVESYAAVLRGMRMLVDIAITSSHCNRFVLVSSVSTFQNLIRNETVPETALPVSAAIGTGYGESKWLGETILHRAAAETGLEVVVARMGQITGSKSGEWKTKDWYPAVIKTAVAMGSLPSMSAMCDWLTPETAAGALVDATLTPVKDVAQVVHVIHPRPILFDTLSGMFGKSLGLPVIPLREWLAPIRELPQSKWDEYPACRVMDILNACNLQGTAACFPDNMAVERGSALSKTLREAGPLSMDDVKGWLKYWTYVGYIAPKPRASL</sequence>
<dbReference type="Pfam" id="PF07993">
    <property type="entry name" value="NAD_binding_4"/>
    <property type="match status" value="1"/>
</dbReference>
<dbReference type="OrthoDB" id="429813at2759"/>
<dbReference type="Gene3D" id="3.40.50.720">
    <property type="entry name" value="NAD(P)-binding Rossmann-like Domain"/>
    <property type="match status" value="1"/>
</dbReference>
<dbReference type="PANTHER" id="PTHR43439">
    <property type="entry name" value="PHENYLACETATE-COENZYME A LIGASE"/>
    <property type="match status" value="1"/>
</dbReference>
<reference evidence="4 5" key="1">
    <citation type="journal article" date="2015" name="Fungal Genet. Biol.">
        <title>Evolution of novel wood decay mechanisms in Agaricales revealed by the genome sequences of Fistulina hepatica and Cylindrobasidium torrendii.</title>
        <authorList>
            <person name="Floudas D."/>
            <person name="Held B.W."/>
            <person name="Riley R."/>
            <person name="Nagy L.G."/>
            <person name="Koehler G."/>
            <person name="Ransdell A.S."/>
            <person name="Younus H."/>
            <person name="Chow J."/>
            <person name="Chiniquy J."/>
            <person name="Lipzen A."/>
            <person name="Tritt A."/>
            <person name="Sun H."/>
            <person name="Haridas S."/>
            <person name="LaButti K."/>
            <person name="Ohm R.A."/>
            <person name="Kues U."/>
            <person name="Blanchette R.A."/>
            <person name="Grigoriev I.V."/>
            <person name="Minto R.E."/>
            <person name="Hibbett D.S."/>
        </authorList>
    </citation>
    <scope>NUCLEOTIDE SEQUENCE [LARGE SCALE GENOMIC DNA]</scope>
    <source>
        <strain evidence="4 5">FP15055 ss-10</strain>
    </source>
</reference>
<keyword evidence="1" id="KW-0596">Phosphopantetheine</keyword>
<organism evidence="4 5">
    <name type="scientific">Cylindrobasidium torrendii FP15055 ss-10</name>
    <dbReference type="NCBI Taxonomy" id="1314674"/>
    <lineage>
        <taxon>Eukaryota</taxon>
        <taxon>Fungi</taxon>
        <taxon>Dikarya</taxon>
        <taxon>Basidiomycota</taxon>
        <taxon>Agaricomycotina</taxon>
        <taxon>Agaricomycetes</taxon>
        <taxon>Agaricomycetidae</taxon>
        <taxon>Agaricales</taxon>
        <taxon>Marasmiineae</taxon>
        <taxon>Physalacriaceae</taxon>
        <taxon>Cylindrobasidium</taxon>
    </lineage>
</organism>
<dbReference type="Proteomes" id="UP000054007">
    <property type="component" value="Unassembled WGS sequence"/>
</dbReference>
<dbReference type="InterPro" id="IPR013120">
    <property type="entry name" value="FAR_NAD-bd"/>
</dbReference>
<keyword evidence="2" id="KW-0597">Phosphoprotein</keyword>
<evidence type="ECO:0000313" key="5">
    <source>
        <dbReference type="Proteomes" id="UP000054007"/>
    </source>
</evidence>